<name>A0ABP5ZS86_9MICO</name>
<organism evidence="1 2">
    <name type="scientific">Terrabacter carboxydivorans</name>
    <dbReference type="NCBI Taxonomy" id="619730"/>
    <lineage>
        <taxon>Bacteria</taxon>
        <taxon>Bacillati</taxon>
        <taxon>Actinomycetota</taxon>
        <taxon>Actinomycetes</taxon>
        <taxon>Micrococcales</taxon>
        <taxon>Intrasporangiaceae</taxon>
        <taxon>Terrabacter</taxon>
    </lineage>
</organism>
<dbReference type="EMBL" id="BAAARE010000032">
    <property type="protein sequence ID" value="GAA2501219.1"/>
    <property type="molecule type" value="Genomic_DNA"/>
</dbReference>
<protein>
    <submittedName>
        <fullName evidence="1">Uncharacterized protein</fullName>
    </submittedName>
</protein>
<evidence type="ECO:0000313" key="1">
    <source>
        <dbReference type="EMBL" id="GAA2501219.1"/>
    </source>
</evidence>
<comment type="caution">
    <text evidence="1">The sequence shown here is derived from an EMBL/GenBank/DDBJ whole genome shotgun (WGS) entry which is preliminary data.</text>
</comment>
<gene>
    <name evidence="1" type="ORF">GCM10009858_44350</name>
</gene>
<reference evidence="2" key="1">
    <citation type="journal article" date="2019" name="Int. J. Syst. Evol. Microbiol.">
        <title>The Global Catalogue of Microorganisms (GCM) 10K type strain sequencing project: providing services to taxonomists for standard genome sequencing and annotation.</title>
        <authorList>
            <consortium name="The Broad Institute Genomics Platform"/>
            <consortium name="The Broad Institute Genome Sequencing Center for Infectious Disease"/>
            <person name="Wu L."/>
            <person name="Ma J."/>
        </authorList>
    </citation>
    <scope>NUCLEOTIDE SEQUENCE [LARGE SCALE GENOMIC DNA]</scope>
    <source>
        <strain evidence="2">JCM 16259</strain>
    </source>
</reference>
<accession>A0ABP5ZS86</accession>
<keyword evidence="2" id="KW-1185">Reference proteome</keyword>
<evidence type="ECO:0000313" key="2">
    <source>
        <dbReference type="Proteomes" id="UP001500730"/>
    </source>
</evidence>
<dbReference type="Proteomes" id="UP001500730">
    <property type="component" value="Unassembled WGS sequence"/>
</dbReference>
<sequence>MSGLEMDLPFRKKMWVGDVADVDNLDSVRRSRAIFSAFDSGSVFSVGAGGLALSVSRERPPLDSHLMTFVPTDPRFGHVEESGLGSARLTGRDASIELPGVSSPQFIIVDKEVTCSILLPSKSPRAEMSWKWFAQNGIVYRLTVWCSDLDL</sequence>
<proteinExistence type="predicted"/>